<dbReference type="Proteomes" id="UP000289316">
    <property type="component" value="Unassembled WGS sequence"/>
</dbReference>
<gene>
    <name evidence="2" type="ORF">D6C19_01585</name>
</gene>
<reference evidence="2 3" key="1">
    <citation type="submission" date="2018-09" db="EMBL/GenBank/DDBJ databases">
        <title>Murine metabolic-syndrome-specific gut microbial biobank.</title>
        <authorList>
            <person name="Liu C."/>
        </authorList>
    </citation>
    <scope>NUCLEOTIDE SEQUENCE [LARGE SCALE GENOMIC DNA]</scope>
    <source>
        <strain evidence="2 3">C-30</strain>
    </source>
</reference>
<comment type="caution">
    <text evidence="2">The sequence shown here is derived from an EMBL/GenBank/DDBJ whole genome shotgun (WGS) entry which is preliminary data.</text>
</comment>
<protein>
    <submittedName>
        <fullName evidence="2">Phage tail protein</fullName>
    </submittedName>
</protein>
<name>A0A4V1PTQ0_9LACO</name>
<dbReference type="InterPro" id="IPR054738">
    <property type="entry name" value="Siphovirus-type_tail_C"/>
</dbReference>
<proteinExistence type="predicted"/>
<dbReference type="OrthoDB" id="3078561at2"/>
<sequence length="266" mass="30220">MEEIIMYDFRDLQPRAEPSSSLPLEAICYAGKWLDREIPEFETLVVEGRGGFERQINAPERVGDGSLYLNSRIKERKITVTFRLLCNTIERYNEVLAKLNQLTYAANVEVKFADEQGYHYIGTIESISLDKPLFSTTGKIEIVCADPYKYSLPKTIEITGTSTSILDPELTYQQIPKLIEFTPNSTISKFEMRTNASKVFTFNETIGAGTKLTIDFTKLAVKLNTTQHLMGLKLSSNFSDFYIQNGTTITLNAIGKFKMIYEVKRL</sequence>
<organism evidence="2 3">
    <name type="scientific">Ligilactobacillus murinus</name>
    <dbReference type="NCBI Taxonomy" id="1622"/>
    <lineage>
        <taxon>Bacteria</taxon>
        <taxon>Bacillati</taxon>
        <taxon>Bacillota</taxon>
        <taxon>Bacilli</taxon>
        <taxon>Lactobacillales</taxon>
        <taxon>Lactobacillaceae</taxon>
        <taxon>Ligilactobacillus</taxon>
    </lineage>
</organism>
<dbReference type="InterPro" id="IPR006520">
    <property type="entry name" value="Dit_BPSPP_N"/>
</dbReference>
<accession>A0A4V1PTQ0</accession>
<dbReference type="AlphaFoldDB" id="A0A4V1PTQ0"/>
<dbReference type="Gene3D" id="2.60.120.860">
    <property type="match status" value="1"/>
</dbReference>
<dbReference type="EMBL" id="QZFR01000005">
    <property type="protein sequence ID" value="RXV75364.1"/>
    <property type="molecule type" value="Genomic_DNA"/>
</dbReference>
<evidence type="ECO:0000313" key="2">
    <source>
        <dbReference type="EMBL" id="RXV75364.1"/>
    </source>
</evidence>
<dbReference type="NCBIfam" id="TIGR01633">
    <property type="entry name" value="phi3626_gp14_N"/>
    <property type="match status" value="1"/>
</dbReference>
<feature type="domain" description="Siphovirus-type tail component C-terminal" evidence="1">
    <location>
        <begin position="178"/>
        <end position="262"/>
    </location>
</feature>
<dbReference type="Gene3D" id="2.40.30.200">
    <property type="match status" value="1"/>
</dbReference>
<dbReference type="Pfam" id="PF22768">
    <property type="entry name" value="SPP1_Dit"/>
    <property type="match status" value="1"/>
</dbReference>
<evidence type="ECO:0000259" key="1">
    <source>
        <dbReference type="Pfam" id="PF22768"/>
    </source>
</evidence>
<evidence type="ECO:0000313" key="3">
    <source>
        <dbReference type="Proteomes" id="UP000289316"/>
    </source>
</evidence>